<evidence type="ECO:0000313" key="2">
    <source>
        <dbReference type="Proteomes" id="UP001175227"/>
    </source>
</evidence>
<keyword evidence="2" id="KW-1185">Reference proteome</keyword>
<dbReference type="Proteomes" id="UP001175227">
    <property type="component" value="Unassembled WGS sequence"/>
</dbReference>
<comment type="caution">
    <text evidence="1">The sequence shown here is derived from an EMBL/GenBank/DDBJ whole genome shotgun (WGS) entry which is preliminary data.</text>
</comment>
<organism evidence="1 2">
    <name type="scientific">Armillaria novae-zelandiae</name>
    <dbReference type="NCBI Taxonomy" id="153914"/>
    <lineage>
        <taxon>Eukaryota</taxon>
        <taxon>Fungi</taxon>
        <taxon>Dikarya</taxon>
        <taxon>Basidiomycota</taxon>
        <taxon>Agaricomycotina</taxon>
        <taxon>Agaricomycetes</taxon>
        <taxon>Agaricomycetidae</taxon>
        <taxon>Agaricales</taxon>
        <taxon>Marasmiineae</taxon>
        <taxon>Physalacriaceae</taxon>
        <taxon>Armillaria</taxon>
    </lineage>
</organism>
<accession>A0AA39NZT2</accession>
<name>A0AA39NZT2_9AGAR</name>
<dbReference type="AlphaFoldDB" id="A0AA39NZT2"/>
<reference evidence="1" key="1">
    <citation type="submission" date="2023-06" db="EMBL/GenBank/DDBJ databases">
        <authorList>
            <consortium name="Lawrence Berkeley National Laboratory"/>
            <person name="Ahrendt S."/>
            <person name="Sahu N."/>
            <person name="Indic B."/>
            <person name="Wong-Bajracharya J."/>
            <person name="Merenyi Z."/>
            <person name="Ke H.-M."/>
            <person name="Monk M."/>
            <person name="Kocsube S."/>
            <person name="Drula E."/>
            <person name="Lipzen A."/>
            <person name="Balint B."/>
            <person name="Henrissat B."/>
            <person name="Andreopoulos B."/>
            <person name="Martin F.M."/>
            <person name="Harder C.B."/>
            <person name="Rigling D."/>
            <person name="Ford K.L."/>
            <person name="Foster G.D."/>
            <person name="Pangilinan J."/>
            <person name="Papanicolaou A."/>
            <person name="Barry K."/>
            <person name="LaButti K."/>
            <person name="Viragh M."/>
            <person name="Koriabine M."/>
            <person name="Yan M."/>
            <person name="Riley R."/>
            <person name="Champramary S."/>
            <person name="Plett K.L."/>
            <person name="Tsai I.J."/>
            <person name="Slot J."/>
            <person name="Sipos G."/>
            <person name="Plett J."/>
            <person name="Nagy L.G."/>
            <person name="Grigoriev I.V."/>
        </authorList>
    </citation>
    <scope>NUCLEOTIDE SEQUENCE</scope>
    <source>
        <strain evidence="1">ICMP 16352</strain>
    </source>
</reference>
<sequence length="166" mass="18545">MWSRISVPLEEFWQKLACFLRTQGLMAGKKLPPSLAILAGAISTSAAVLQSGLTLASPSGSLWARVTMFILLLARPWSKSMFTCFILYFCFFRSTLSSTHSSTSTAVYPATRRYPIVAQCPALSRSAINPCFYSKCIYFKWPSPEGLNRCLDANLYHAKTVRYCAF</sequence>
<proteinExistence type="predicted"/>
<protein>
    <submittedName>
        <fullName evidence="1">Uncharacterized protein</fullName>
    </submittedName>
</protein>
<gene>
    <name evidence="1" type="ORF">IW261DRAFT_1498182</name>
</gene>
<dbReference type="EMBL" id="JAUEPR010000026">
    <property type="protein sequence ID" value="KAK0474559.1"/>
    <property type="molecule type" value="Genomic_DNA"/>
</dbReference>
<evidence type="ECO:0000313" key="1">
    <source>
        <dbReference type="EMBL" id="KAK0474559.1"/>
    </source>
</evidence>